<dbReference type="PANTHER" id="PTHR33365:SF6">
    <property type="entry name" value="OXIDASE USTYA"/>
    <property type="match status" value="1"/>
</dbReference>
<dbReference type="Proteomes" id="UP000327013">
    <property type="component" value="Unassembled WGS sequence"/>
</dbReference>
<dbReference type="PANTHER" id="PTHR33365">
    <property type="entry name" value="YALI0B05434P"/>
    <property type="match status" value="1"/>
</dbReference>
<accession>A0A5N6KZ05</accession>
<dbReference type="InterPro" id="IPR021765">
    <property type="entry name" value="UstYa-like"/>
</dbReference>
<keyword evidence="3" id="KW-1133">Transmembrane helix</keyword>
<feature type="transmembrane region" description="Helical" evidence="3">
    <location>
        <begin position="34"/>
        <end position="55"/>
    </location>
</feature>
<dbReference type="Pfam" id="PF11807">
    <property type="entry name" value="UstYa"/>
    <property type="match status" value="1"/>
</dbReference>
<evidence type="ECO:0000256" key="1">
    <source>
        <dbReference type="ARBA" id="ARBA00035112"/>
    </source>
</evidence>
<reference evidence="4 5" key="1">
    <citation type="submission" date="2019-06" db="EMBL/GenBank/DDBJ databases">
        <title>A chromosomal-level reference genome of Carpinus fangiana (Coryloideae, Betulaceae).</title>
        <authorList>
            <person name="Yang X."/>
            <person name="Wang Z."/>
            <person name="Zhang L."/>
            <person name="Hao G."/>
            <person name="Liu J."/>
            <person name="Yang Y."/>
        </authorList>
    </citation>
    <scope>NUCLEOTIDE SEQUENCE [LARGE SCALE GENOMIC DNA]</scope>
    <source>
        <strain evidence="4">Cfa_2016G</strain>
        <tissue evidence="4">Leaf</tissue>
    </source>
</reference>
<dbReference type="OrthoDB" id="3687641at2759"/>
<comment type="caution">
    <text evidence="4">The sequence shown here is derived from an EMBL/GenBank/DDBJ whole genome shotgun (WGS) entry which is preliminary data.</text>
</comment>
<sequence length="333" mass="37764">MGGKGRYQPVQDGEKLGGQTQGNPSTRSTSGRSVTLLAICLMVSLTLNTVLLLVLRAPSSSGSDTILPTGDSITGFSKVPKVYRKDSYFARPYVEKNHTVSDAAWDAIELGHGVIKFNKDYALEHGLAPTRAWKPNRTEAVYAFSAYHALHCAVSLYSIIPLMHRLHTDISAELTMAMQVLVRKFLRDHVRDRKEPGKHTWGHAWHCMEVLREEIMCTADGTIQSLPLDPNDRSKALLAGHGETRQCADWTYLRDFSVSLPDLFEFLSTFWLALLPSRSQRHIKIMCADNEADGTQRRLDICRAKWWASTFWISLPWWRWYHHSRGRNMNLGP</sequence>
<keyword evidence="3" id="KW-0812">Transmembrane</keyword>
<name>A0A5N6KZ05_9ROSI</name>
<comment type="similarity">
    <text evidence="1">Belongs to the ustYa family.</text>
</comment>
<dbReference type="EMBL" id="VIBQ01000017">
    <property type="protein sequence ID" value="KAB8360872.1"/>
    <property type="molecule type" value="Genomic_DNA"/>
</dbReference>
<gene>
    <name evidence="4" type="ORF">FH972_024606</name>
</gene>
<feature type="region of interest" description="Disordered" evidence="2">
    <location>
        <begin position="1"/>
        <end position="30"/>
    </location>
</feature>
<protein>
    <submittedName>
        <fullName evidence="4">Uncharacterized protein</fullName>
    </submittedName>
</protein>
<evidence type="ECO:0000256" key="3">
    <source>
        <dbReference type="SAM" id="Phobius"/>
    </source>
</evidence>
<keyword evidence="5" id="KW-1185">Reference proteome</keyword>
<dbReference type="AlphaFoldDB" id="A0A5N6KZ05"/>
<organism evidence="4 5">
    <name type="scientific">Carpinus fangiana</name>
    <dbReference type="NCBI Taxonomy" id="176857"/>
    <lineage>
        <taxon>Eukaryota</taxon>
        <taxon>Viridiplantae</taxon>
        <taxon>Streptophyta</taxon>
        <taxon>Embryophyta</taxon>
        <taxon>Tracheophyta</taxon>
        <taxon>Spermatophyta</taxon>
        <taxon>Magnoliopsida</taxon>
        <taxon>eudicotyledons</taxon>
        <taxon>Gunneridae</taxon>
        <taxon>Pentapetalae</taxon>
        <taxon>rosids</taxon>
        <taxon>fabids</taxon>
        <taxon>Fagales</taxon>
        <taxon>Betulaceae</taxon>
        <taxon>Carpinus</taxon>
    </lineage>
</organism>
<evidence type="ECO:0000256" key="2">
    <source>
        <dbReference type="SAM" id="MobiDB-lite"/>
    </source>
</evidence>
<evidence type="ECO:0000313" key="5">
    <source>
        <dbReference type="Proteomes" id="UP000327013"/>
    </source>
</evidence>
<feature type="compositionally biased region" description="Polar residues" evidence="2">
    <location>
        <begin position="21"/>
        <end position="30"/>
    </location>
</feature>
<keyword evidence="3" id="KW-0472">Membrane</keyword>
<proteinExistence type="inferred from homology"/>
<evidence type="ECO:0000313" key="4">
    <source>
        <dbReference type="EMBL" id="KAB8360872.1"/>
    </source>
</evidence>